<sequence length="403" mass="44942">MHWIFVLVTFLAFSTIKCDLLTKAENENRLSTCGKNVKSKVYNGREVNRTVSPWAVFLKMNTDNETLSSTMCSGTVISPRHILTSTHCFAKFDVQIGWSDLKNGVLDREKCDNDHYHITDPYILGNTKIMAAKLEQLNEYPEKITLVNGCMLKKLKRHKAMMQIDDLAIVHLFKELSFSASVQQACVSNTQKDHSHMKILDYYGFGLKPNTTDTMLDDWHDHTSTGVLRHESIKCGVSMKNGGIPHFFSAAEPNHTTIACQGDSGGGAVAKINQRTTVVGVLSQSSCALPRKRIGQTAVEIYASVAFYSTLVCQYAGICEAAEYDKYHKGYVREPQPANRQPVPSEPTMRDSKGFIIPGRPAIRKDELMDSYNAIDGELVINGAMHVFSALVFQFVIYLLVLG</sequence>
<protein>
    <submittedName>
        <fullName evidence="4">Peptidase S1 domain-containing protein</fullName>
    </submittedName>
</protein>
<keyword evidence="1" id="KW-0472">Membrane</keyword>
<dbReference type="InterPro" id="IPR001314">
    <property type="entry name" value="Peptidase_S1A"/>
</dbReference>
<dbReference type="GO" id="GO:0006508">
    <property type="term" value="P:proteolysis"/>
    <property type="evidence" value="ECO:0007669"/>
    <property type="project" value="InterPro"/>
</dbReference>
<dbReference type="PANTHER" id="PTHR22596">
    <property type="entry name" value="TRYPSIN-LIKE PROTEASE PROTEIN 6"/>
    <property type="match status" value="1"/>
</dbReference>
<feature type="chain" id="PRO_5035831663" evidence="2">
    <location>
        <begin position="19"/>
        <end position="403"/>
    </location>
</feature>
<name>A0A8R1HJK5_CAEJA</name>
<dbReference type="Gene3D" id="2.40.10.10">
    <property type="entry name" value="Trypsin-like serine proteases"/>
    <property type="match status" value="1"/>
</dbReference>
<evidence type="ECO:0000256" key="1">
    <source>
        <dbReference type="SAM" id="Phobius"/>
    </source>
</evidence>
<evidence type="ECO:0000256" key="2">
    <source>
        <dbReference type="SAM" id="SignalP"/>
    </source>
</evidence>
<feature type="domain" description="Peptidase S1" evidence="3">
    <location>
        <begin position="41"/>
        <end position="317"/>
    </location>
</feature>
<keyword evidence="1" id="KW-1133">Transmembrane helix</keyword>
<dbReference type="PROSITE" id="PS50240">
    <property type="entry name" value="TRYPSIN_DOM"/>
    <property type="match status" value="1"/>
</dbReference>
<reference evidence="4" key="2">
    <citation type="submission" date="2022-06" db="UniProtKB">
        <authorList>
            <consortium name="EnsemblMetazoa"/>
        </authorList>
    </citation>
    <scope>IDENTIFICATION</scope>
    <source>
        <strain evidence="4">DF5081</strain>
    </source>
</reference>
<dbReference type="InterPro" id="IPR043504">
    <property type="entry name" value="Peptidase_S1_PA_chymotrypsin"/>
</dbReference>
<evidence type="ECO:0000259" key="3">
    <source>
        <dbReference type="PROSITE" id="PS50240"/>
    </source>
</evidence>
<evidence type="ECO:0000313" key="5">
    <source>
        <dbReference type="Proteomes" id="UP000005237"/>
    </source>
</evidence>
<dbReference type="PRINTS" id="PR00722">
    <property type="entry name" value="CHYMOTRYPSIN"/>
</dbReference>
<dbReference type="PANTHER" id="PTHR22596:SF7">
    <property type="entry name" value="PEPTIDASE S1 DOMAIN-CONTAINING PROTEIN"/>
    <property type="match status" value="1"/>
</dbReference>
<accession>A0A8R1HJK5</accession>
<dbReference type="InterPro" id="IPR009003">
    <property type="entry name" value="Peptidase_S1_PA"/>
</dbReference>
<feature type="transmembrane region" description="Helical" evidence="1">
    <location>
        <begin position="379"/>
        <end position="401"/>
    </location>
</feature>
<dbReference type="SMART" id="SM00020">
    <property type="entry name" value="Tryp_SPc"/>
    <property type="match status" value="1"/>
</dbReference>
<keyword evidence="5" id="KW-1185">Reference proteome</keyword>
<reference evidence="5" key="1">
    <citation type="submission" date="2010-08" db="EMBL/GenBank/DDBJ databases">
        <authorList>
            <consortium name="Caenorhabditis japonica Sequencing Consortium"/>
            <person name="Wilson R.K."/>
        </authorList>
    </citation>
    <scope>NUCLEOTIDE SEQUENCE [LARGE SCALE GENOMIC DNA]</scope>
    <source>
        <strain evidence="5">DF5081</strain>
    </source>
</reference>
<keyword evidence="1" id="KW-0812">Transmembrane</keyword>
<dbReference type="GO" id="GO:0004252">
    <property type="term" value="F:serine-type endopeptidase activity"/>
    <property type="evidence" value="ECO:0007669"/>
    <property type="project" value="InterPro"/>
</dbReference>
<dbReference type="EnsemblMetazoa" id="CJA01092a.1">
    <property type="protein sequence ID" value="CJA01092a.1"/>
    <property type="gene ID" value="WBGene00120297"/>
</dbReference>
<evidence type="ECO:0000313" key="4">
    <source>
        <dbReference type="EnsemblMetazoa" id="CJA01092a.1"/>
    </source>
</evidence>
<organism evidence="4 5">
    <name type="scientific">Caenorhabditis japonica</name>
    <dbReference type="NCBI Taxonomy" id="281687"/>
    <lineage>
        <taxon>Eukaryota</taxon>
        <taxon>Metazoa</taxon>
        <taxon>Ecdysozoa</taxon>
        <taxon>Nematoda</taxon>
        <taxon>Chromadorea</taxon>
        <taxon>Rhabditida</taxon>
        <taxon>Rhabditina</taxon>
        <taxon>Rhabditomorpha</taxon>
        <taxon>Rhabditoidea</taxon>
        <taxon>Rhabditidae</taxon>
        <taxon>Peloderinae</taxon>
        <taxon>Caenorhabditis</taxon>
    </lineage>
</organism>
<feature type="signal peptide" evidence="2">
    <location>
        <begin position="1"/>
        <end position="18"/>
    </location>
</feature>
<dbReference type="SUPFAM" id="SSF50494">
    <property type="entry name" value="Trypsin-like serine proteases"/>
    <property type="match status" value="1"/>
</dbReference>
<dbReference type="Pfam" id="PF03761">
    <property type="entry name" value="DUF316"/>
    <property type="match status" value="1"/>
</dbReference>
<dbReference type="Proteomes" id="UP000005237">
    <property type="component" value="Unassembled WGS sequence"/>
</dbReference>
<dbReference type="InterPro" id="IPR005514">
    <property type="entry name" value="DUF316"/>
</dbReference>
<proteinExistence type="predicted"/>
<dbReference type="InterPro" id="IPR001254">
    <property type="entry name" value="Trypsin_dom"/>
</dbReference>
<dbReference type="AlphaFoldDB" id="A0A8R1HJK5"/>
<keyword evidence="2" id="KW-0732">Signal</keyword>